<proteinExistence type="predicted"/>
<dbReference type="SUPFAM" id="SSF53448">
    <property type="entry name" value="Nucleotide-diphospho-sugar transferases"/>
    <property type="match status" value="1"/>
</dbReference>
<dbReference type="CDD" id="cd00761">
    <property type="entry name" value="Glyco_tranf_GTA_type"/>
    <property type="match status" value="1"/>
</dbReference>
<evidence type="ECO:0000259" key="1">
    <source>
        <dbReference type="Pfam" id="PF00535"/>
    </source>
</evidence>
<evidence type="ECO:0000313" key="3">
    <source>
        <dbReference type="Proteomes" id="UP000034894"/>
    </source>
</evidence>
<sequence>MKKPRLSVVIPTLQEEKYLKIALDSLKKQTFKDFEIIIADGGSKDKTVAIAKKYTDKVFVFDGANVCLSRDKGTRLAEGDIIAGADADTFYPENYLETVLQVFDKNKDASAMSGKIYFYNCPWWWKPVWWIFYSLFEAIYIFTGKVVYAPALNLAFRKSAFLKVNGYNTKLDFGGDEIDFLMRLKQAGKIHYITKPVPQTHSRRLKIGISRYFFVQLLYNYWLNYLTAKILGKAIIKAKPVR</sequence>
<dbReference type="Gene3D" id="3.90.550.10">
    <property type="entry name" value="Spore Coat Polysaccharide Biosynthesis Protein SpsA, Chain A"/>
    <property type="match status" value="1"/>
</dbReference>
<comment type="caution">
    <text evidence="2">The sequence shown here is derived from an EMBL/GenBank/DDBJ whole genome shotgun (WGS) entry which is preliminary data.</text>
</comment>
<keyword evidence="2" id="KW-0808">Transferase</keyword>
<dbReference type="Pfam" id="PF00535">
    <property type="entry name" value="Glycos_transf_2"/>
    <property type="match status" value="1"/>
</dbReference>
<dbReference type="InterPro" id="IPR050834">
    <property type="entry name" value="Glycosyltransf_2"/>
</dbReference>
<gene>
    <name evidence="2" type="ORF">UV73_C0004G0107</name>
</gene>
<dbReference type="AlphaFoldDB" id="A0A0G1DJA9"/>
<dbReference type="EMBL" id="LCFP01000004">
    <property type="protein sequence ID" value="KKS97965.1"/>
    <property type="molecule type" value="Genomic_DNA"/>
</dbReference>
<dbReference type="PANTHER" id="PTHR43685:SF2">
    <property type="entry name" value="GLYCOSYLTRANSFERASE 2-LIKE DOMAIN-CONTAINING PROTEIN"/>
    <property type="match status" value="1"/>
</dbReference>
<accession>A0A0G1DJA9</accession>
<name>A0A0G1DJA9_9BACT</name>
<reference evidence="2 3" key="1">
    <citation type="journal article" date="2015" name="Nature">
        <title>rRNA introns, odd ribosomes, and small enigmatic genomes across a large radiation of phyla.</title>
        <authorList>
            <person name="Brown C.T."/>
            <person name="Hug L.A."/>
            <person name="Thomas B.C."/>
            <person name="Sharon I."/>
            <person name="Castelle C.J."/>
            <person name="Singh A."/>
            <person name="Wilkins M.J."/>
            <person name="Williams K.H."/>
            <person name="Banfield J.F."/>
        </authorList>
    </citation>
    <scope>NUCLEOTIDE SEQUENCE [LARGE SCALE GENOMIC DNA]</scope>
</reference>
<evidence type="ECO:0000313" key="2">
    <source>
        <dbReference type="EMBL" id="KKS97965.1"/>
    </source>
</evidence>
<organism evidence="2 3">
    <name type="scientific">Candidatus Gottesmanbacteria bacterium GW2011_GWA2_43_14</name>
    <dbReference type="NCBI Taxonomy" id="1618443"/>
    <lineage>
        <taxon>Bacteria</taxon>
        <taxon>Candidatus Gottesmaniibacteriota</taxon>
    </lineage>
</organism>
<dbReference type="GO" id="GO:0016740">
    <property type="term" value="F:transferase activity"/>
    <property type="evidence" value="ECO:0007669"/>
    <property type="project" value="UniProtKB-KW"/>
</dbReference>
<dbReference type="PANTHER" id="PTHR43685">
    <property type="entry name" value="GLYCOSYLTRANSFERASE"/>
    <property type="match status" value="1"/>
</dbReference>
<dbReference type="Proteomes" id="UP000034894">
    <property type="component" value="Unassembled WGS sequence"/>
</dbReference>
<dbReference type="InterPro" id="IPR029044">
    <property type="entry name" value="Nucleotide-diphossugar_trans"/>
</dbReference>
<dbReference type="STRING" id="1618443.UV73_C0004G0107"/>
<feature type="domain" description="Glycosyltransferase 2-like" evidence="1">
    <location>
        <begin position="7"/>
        <end position="161"/>
    </location>
</feature>
<protein>
    <submittedName>
        <fullName evidence="2">Glycosyl transferase</fullName>
    </submittedName>
</protein>
<dbReference type="InterPro" id="IPR001173">
    <property type="entry name" value="Glyco_trans_2-like"/>
</dbReference>